<dbReference type="EMBL" id="QJKJ01002588">
    <property type="protein sequence ID" value="RDY02186.1"/>
    <property type="molecule type" value="Genomic_DNA"/>
</dbReference>
<reference evidence="1" key="1">
    <citation type="submission" date="2018-05" db="EMBL/GenBank/DDBJ databases">
        <title>Draft genome of Mucuna pruriens seed.</title>
        <authorList>
            <person name="Nnadi N.E."/>
            <person name="Vos R."/>
            <person name="Hasami M.H."/>
            <person name="Devisetty U.K."/>
            <person name="Aguiy J.C."/>
        </authorList>
    </citation>
    <scope>NUCLEOTIDE SEQUENCE [LARGE SCALE GENOMIC DNA]</scope>
    <source>
        <strain evidence="1">JCA_2017</strain>
    </source>
</reference>
<sequence length="35" mass="4141">MELIKLCWEAGYSNMNCFSDSCTPFSWSLKRYLCI</sequence>
<dbReference type="AlphaFoldDB" id="A0A371HHB6"/>
<name>A0A371HHB6_MUCPR</name>
<evidence type="ECO:0000313" key="1">
    <source>
        <dbReference type="EMBL" id="RDY02186.1"/>
    </source>
</evidence>
<gene>
    <name evidence="1" type="ORF">CR513_14398</name>
</gene>
<organism evidence="1 2">
    <name type="scientific">Mucuna pruriens</name>
    <name type="common">Velvet bean</name>
    <name type="synonym">Dolichos pruriens</name>
    <dbReference type="NCBI Taxonomy" id="157652"/>
    <lineage>
        <taxon>Eukaryota</taxon>
        <taxon>Viridiplantae</taxon>
        <taxon>Streptophyta</taxon>
        <taxon>Embryophyta</taxon>
        <taxon>Tracheophyta</taxon>
        <taxon>Spermatophyta</taxon>
        <taxon>Magnoliopsida</taxon>
        <taxon>eudicotyledons</taxon>
        <taxon>Gunneridae</taxon>
        <taxon>Pentapetalae</taxon>
        <taxon>rosids</taxon>
        <taxon>fabids</taxon>
        <taxon>Fabales</taxon>
        <taxon>Fabaceae</taxon>
        <taxon>Papilionoideae</taxon>
        <taxon>50 kb inversion clade</taxon>
        <taxon>NPAAA clade</taxon>
        <taxon>indigoferoid/millettioid clade</taxon>
        <taxon>Phaseoleae</taxon>
        <taxon>Mucuna</taxon>
    </lineage>
</organism>
<protein>
    <submittedName>
        <fullName evidence="1">Uncharacterized protein</fullName>
    </submittedName>
</protein>
<accession>A0A371HHB6</accession>
<comment type="caution">
    <text evidence="1">The sequence shown here is derived from an EMBL/GenBank/DDBJ whole genome shotgun (WGS) entry which is preliminary data.</text>
</comment>
<proteinExistence type="predicted"/>
<dbReference type="Proteomes" id="UP000257109">
    <property type="component" value="Unassembled WGS sequence"/>
</dbReference>
<keyword evidence="2" id="KW-1185">Reference proteome</keyword>
<feature type="non-terminal residue" evidence="1">
    <location>
        <position position="35"/>
    </location>
</feature>
<evidence type="ECO:0000313" key="2">
    <source>
        <dbReference type="Proteomes" id="UP000257109"/>
    </source>
</evidence>